<evidence type="ECO:0000256" key="6">
    <source>
        <dbReference type="SAM" id="MobiDB-lite"/>
    </source>
</evidence>
<dbReference type="Gene3D" id="1.20.120.80">
    <property type="entry name" value="Cytochrome c oxidase, subunit III, four-helix bundle"/>
    <property type="match status" value="2"/>
</dbReference>
<dbReference type="SUPFAM" id="SSF81452">
    <property type="entry name" value="Cytochrome c oxidase subunit III-like"/>
    <property type="match status" value="2"/>
</dbReference>
<evidence type="ECO:0000259" key="8">
    <source>
        <dbReference type="PROSITE" id="PS50253"/>
    </source>
</evidence>
<dbReference type="GO" id="GO:0016491">
    <property type="term" value="F:oxidoreductase activity"/>
    <property type="evidence" value="ECO:0007669"/>
    <property type="project" value="UniProtKB-KW"/>
</dbReference>
<evidence type="ECO:0000313" key="10">
    <source>
        <dbReference type="Proteomes" id="UP000316426"/>
    </source>
</evidence>
<evidence type="ECO:0000256" key="3">
    <source>
        <dbReference type="ARBA" id="ARBA00022692"/>
    </source>
</evidence>
<feature type="transmembrane region" description="Helical" evidence="7">
    <location>
        <begin position="353"/>
        <end position="372"/>
    </location>
</feature>
<dbReference type="PANTHER" id="PTHR11403:SF6">
    <property type="entry name" value="NITRIC OXIDE REDUCTASE SUBUNIT E"/>
    <property type="match status" value="1"/>
</dbReference>
<dbReference type="Pfam" id="PF00510">
    <property type="entry name" value="COX3"/>
    <property type="match status" value="2"/>
</dbReference>
<dbReference type="Proteomes" id="UP000316426">
    <property type="component" value="Chromosome"/>
</dbReference>
<proteinExistence type="inferred from homology"/>
<feature type="transmembrane region" description="Helical" evidence="7">
    <location>
        <begin position="169"/>
        <end position="189"/>
    </location>
</feature>
<feature type="region of interest" description="Disordered" evidence="6">
    <location>
        <begin position="234"/>
        <end position="258"/>
    </location>
</feature>
<dbReference type="GO" id="GO:0016020">
    <property type="term" value="C:membrane"/>
    <property type="evidence" value="ECO:0007669"/>
    <property type="project" value="UniProtKB-SubCell"/>
</dbReference>
<evidence type="ECO:0000256" key="1">
    <source>
        <dbReference type="ARBA" id="ARBA00004141"/>
    </source>
</evidence>
<name>A0A518KET7_9BACT</name>
<sequence>MAEAATLEPHAADPHDAGHGHGHDHHPSLAHHFEDLEQQFQAGKLGMWLFLAQEVLFFSGLFAAYTVFRWHYPEVFVDAHHHLNKTLGAINTIVLLASSLAIAWGVRAAMRNDRRTILNTHVFTLGCAALFLGVKAIEYTHKWDEGIGPGNFYKFSGGHLEADWHFADYMPSLAIGSLVIGAAITFFGARWAGASKPVKGWVTASIGVCVLSFGLGIVLAKCIMPTEAEVARAGGHDAHAADHAAESHESDAAPTEGTDLAAVTSAAAPGEGETTAAGEVDPKSPEEQAQDVAAAPRGAAFGPANFFAIYFIMTGVHAVHIIAGIIAITWVVAKAAASEFSAEYFLPVENVGLYWHIVDLVWIYLFPLMYLIH</sequence>
<dbReference type="EC" id="1.9.3.1" evidence="9"/>
<feature type="transmembrane region" description="Helical" evidence="7">
    <location>
        <begin position="88"/>
        <end position="106"/>
    </location>
</feature>
<feature type="compositionally biased region" description="Basic and acidic residues" evidence="6">
    <location>
        <begin position="234"/>
        <end position="251"/>
    </location>
</feature>
<keyword evidence="4 7" id="KW-1133">Transmembrane helix</keyword>
<evidence type="ECO:0000256" key="2">
    <source>
        <dbReference type="ARBA" id="ARBA00010581"/>
    </source>
</evidence>
<feature type="compositionally biased region" description="Basic and acidic residues" evidence="6">
    <location>
        <begin position="10"/>
        <end position="28"/>
    </location>
</feature>
<keyword evidence="10" id="KW-1185">Reference proteome</keyword>
<evidence type="ECO:0000256" key="4">
    <source>
        <dbReference type="ARBA" id="ARBA00022989"/>
    </source>
</evidence>
<dbReference type="AlphaFoldDB" id="A0A518KET7"/>
<feature type="region of interest" description="Disordered" evidence="6">
    <location>
        <begin position="271"/>
        <end position="292"/>
    </location>
</feature>
<gene>
    <name evidence="9" type="primary">ctaE</name>
    <name evidence="9" type="ORF">Spa11_45280</name>
</gene>
<dbReference type="PANTHER" id="PTHR11403">
    <property type="entry name" value="CYTOCHROME C OXIDASE SUBUNIT III"/>
    <property type="match status" value="1"/>
</dbReference>
<dbReference type="GO" id="GO:0004129">
    <property type="term" value="F:cytochrome-c oxidase activity"/>
    <property type="evidence" value="ECO:0007669"/>
    <property type="project" value="InterPro"/>
</dbReference>
<reference evidence="9 10" key="1">
    <citation type="submission" date="2019-02" db="EMBL/GenBank/DDBJ databases">
        <title>Deep-cultivation of Planctomycetes and their phenomic and genomic characterization uncovers novel biology.</title>
        <authorList>
            <person name="Wiegand S."/>
            <person name="Jogler M."/>
            <person name="Boedeker C."/>
            <person name="Pinto D."/>
            <person name="Vollmers J."/>
            <person name="Rivas-Marin E."/>
            <person name="Kohn T."/>
            <person name="Peeters S.H."/>
            <person name="Heuer A."/>
            <person name="Rast P."/>
            <person name="Oberbeckmann S."/>
            <person name="Bunk B."/>
            <person name="Jeske O."/>
            <person name="Meyerdierks A."/>
            <person name="Storesund J.E."/>
            <person name="Kallscheuer N."/>
            <person name="Luecker S."/>
            <person name="Lage O.M."/>
            <person name="Pohl T."/>
            <person name="Merkel B.J."/>
            <person name="Hornburger P."/>
            <person name="Mueller R.-W."/>
            <person name="Bruemmer F."/>
            <person name="Labrenz M."/>
            <person name="Spormann A.M."/>
            <person name="Op den Camp H."/>
            <person name="Overmann J."/>
            <person name="Amann R."/>
            <person name="Jetten M.S.M."/>
            <person name="Mascher T."/>
            <person name="Medema M.H."/>
            <person name="Devos D.P."/>
            <person name="Kaster A.-K."/>
            <person name="Ovreas L."/>
            <person name="Rohde M."/>
            <person name="Galperin M.Y."/>
            <person name="Jogler C."/>
        </authorList>
    </citation>
    <scope>NUCLEOTIDE SEQUENCE [LARGE SCALE GENOMIC DNA]</scope>
    <source>
        <strain evidence="9 10">Spa11</strain>
    </source>
</reference>
<keyword evidence="9" id="KW-0560">Oxidoreductase</keyword>
<feature type="domain" description="Heme-copper oxidase subunit III family profile" evidence="8">
    <location>
        <begin position="44"/>
        <end position="373"/>
    </location>
</feature>
<dbReference type="RefSeq" id="WP_145116750.1">
    <property type="nucleotide sequence ID" value="NZ_CP036349.1"/>
</dbReference>
<dbReference type="PROSITE" id="PS50253">
    <property type="entry name" value="COX3"/>
    <property type="match status" value="1"/>
</dbReference>
<keyword evidence="3 7" id="KW-0812">Transmembrane</keyword>
<dbReference type="EMBL" id="CP036349">
    <property type="protein sequence ID" value="QDV76298.1"/>
    <property type="molecule type" value="Genomic_DNA"/>
</dbReference>
<accession>A0A518KET7</accession>
<comment type="subcellular location">
    <subcellularLocation>
        <location evidence="1">Membrane</location>
        <topology evidence="1">Multi-pass membrane protein</topology>
    </subcellularLocation>
</comment>
<dbReference type="InterPro" id="IPR024791">
    <property type="entry name" value="Cyt_c/ubiquinol_Oxase_su3"/>
</dbReference>
<dbReference type="InterPro" id="IPR000298">
    <property type="entry name" value="Cyt_c_oxidase-like_su3"/>
</dbReference>
<feature type="transmembrane region" description="Helical" evidence="7">
    <location>
        <begin position="48"/>
        <end position="68"/>
    </location>
</feature>
<protein>
    <submittedName>
        <fullName evidence="9">Cytochrome c oxidase subunit 3</fullName>
        <ecNumber evidence="9">1.9.3.1</ecNumber>
    </submittedName>
</protein>
<dbReference type="InterPro" id="IPR035973">
    <property type="entry name" value="Cyt_c_oxidase_su3-like_sf"/>
</dbReference>
<dbReference type="KEGG" id="bmei:Spa11_45280"/>
<feature type="region of interest" description="Disordered" evidence="6">
    <location>
        <begin position="1"/>
        <end position="28"/>
    </location>
</feature>
<keyword evidence="5 7" id="KW-0472">Membrane</keyword>
<evidence type="ECO:0000313" key="9">
    <source>
        <dbReference type="EMBL" id="QDV76298.1"/>
    </source>
</evidence>
<organism evidence="9 10">
    <name type="scientific">Botrimarina mediterranea</name>
    <dbReference type="NCBI Taxonomy" id="2528022"/>
    <lineage>
        <taxon>Bacteria</taxon>
        <taxon>Pseudomonadati</taxon>
        <taxon>Planctomycetota</taxon>
        <taxon>Planctomycetia</taxon>
        <taxon>Pirellulales</taxon>
        <taxon>Lacipirellulaceae</taxon>
        <taxon>Botrimarina</taxon>
    </lineage>
</organism>
<evidence type="ECO:0000256" key="7">
    <source>
        <dbReference type="SAM" id="Phobius"/>
    </source>
</evidence>
<dbReference type="InterPro" id="IPR013833">
    <property type="entry name" value="Cyt_c_oxidase_su3_a-hlx"/>
</dbReference>
<feature type="transmembrane region" description="Helical" evidence="7">
    <location>
        <begin position="307"/>
        <end position="333"/>
    </location>
</feature>
<comment type="similarity">
    <text evidence="2">Belongs to the cytochrome c oxidase subunit 3 family.</text>
</comment>
<dbReference type="GO" id="GO:0019646">
    <property type="term" value="P:aerobic electron transport chain"/>
    <property type="evidence" value="ECO:0007669"/>
    <property type="project" value="InterPro"/>
</dbReference>
<evidence type="ECO:0000256" key="5">
    <source>
        <dbReference type="ARBA" id="ARBA00023136"/>
    </source>
</evidence>